<keyword evidence="5" id="KW-0805">Transcription regulation</keyword>
<dbReference type="InterPro" id="IPR035890">
    <property type="entry name" value="Anti-sigma-28_factor_FlgM_sf"/>
</dbReference>
<comment type="caution">
    <text evidence="11">The sequence shown here is derived from an EMBL/GenBank/DDBJ whole genome shotgun (WGS) entry which is preliminary data.</text>
</comment>
<comment type="function">
    <text evidence="7">Responsible for the coupling of flagellin expression to flagellar assembly by preventing expression of the flagellin genes when a component of the middle class of proteins is defective. It negatively regulates flagellar genes by inhibiting the activity of FliA by directly binding to FliA.</text>
</comment>
<keyword evidence="11" id="KW-0966">Cell projection</keyword>
<feature type="compositionally biased region" description="Low complexity" evidence="9">
    <location>
        <begin position="9"/>
        <end position="21"/>
    </location>
</feature>
<evidence type="ECO:0000259" key="10">
    <source>
        <dbReference type="Pfam" id="PF04316"/>
    </source>
</evidence>
<proteinExistence type="inferred from homology"/>
<sequence length="87" mass="9266">MQPLPVTPSSEQSKSTGKSSSAGNTNAAAETPAAVTHFSPELENTSQDIDMARVNELKEAIRDGKLDIRADKIADGLIDSVRELLDN</sequence>
<evidence type="ECO:0000256" key="5">
    <source>
        <dbReference type="ARBA" id="ARBA00023015"/>
    </source>
</evidence>
<evidence type="ECO:0000256" key="2">
    <source>
        <dbReference type="ARBA" id="ARBA00017823"/>
    </source>
</evidence>
<evidence type="ECO:0000256" key="9">
    <source>
        <dbReference type="SAM" id="MobiDB-lite"/>
    </source>
</evidence>
<feature type="domain" description="Anti-sigma-28 factor FlgM C-terminal" evidence="10">
    <location>
        <begin position="41"/>
        <end position="79"/>
    </location>
</feature>
<evidence type="ECO:0000256" key="6">
    <source>
        <dbReference type="ARBA" id="ARBA00023163"/>
    </source>
</evidence>
<dbReference type="GO" id="GO:0044781">
    <property type="term" value="P:bacterial-type flagellum organization"/>
    <property type="evidence" value="ECO:0007669"/>
    <property type="project" value="UniProtKB-KW"/>
</dbReference>
<keyword evidence="4" id="KW-1005">Bacterial flagellum biogenesis</keyword>
<dbReference type="OrthoDB" id="5298032at2"/>
<evidence type="ECO:0000256" key="3">
    <source>
        <dbReference type="ARBA" id="ARBA00022491"/>
    </source>
</evidence>
<comment type="similarity">
    <text evidence="1">Belongs to the FlgM family.</text>
</comment>
<evidence type="ECO:0000256" key="4">
    <source>
        <dbReference type="ARBA" id="ARBA00022795"/>
    </source>
</evidence>
<keyword evidence="3" id="KW-0678">Repressor</keyword>
<protein>
    <recommendedName>
        <fullName evidence="2">Negative regulator of flagellin synthesis</fullName>
    </recommendedName>
    <alternativeName>
        <fullName evidence="8">Anti-sigma-28 factor</fullName>
    </alternativeName>
</protein>
<evidence type="ECO:0000313" key="12">
    <source>
        <dbReference type="Proteomes" id="UP000288395"/>
    </source>
</evidence>
<accession>A0A432W367</accession>
<keyword evidence="12" id="KW-1185">Reference proteome</keyword>
<reference evidence="12" key="1">
    <citation type="journal article" date="2018" name="Front. Microbiol.">
        <title>Genome-Based Analysis Reveals the Taxonomy and Diversity of the Family Idiomarinaceae.</title>
        <authorList>
            <person name="Liu Y."/>
            <person name="Lai Q."/>
            <person name="Shao Z."/>
        </authorList>
    </citation>
    <scope>NUCLEOTIDE SEQUENCE [LARGE SCALE GENOMIC DNA]</scope>
    <source>
        <strain evidence="12">GBPy7</strain>
    </source>
</reference>
<dbReference type="GO" id="GO:0045892">
    <property type="term" value="P:negative regulation of DNA-templated transcription"/>
    <property type="evidence" value="ECO:0007669"/>
    <property type="project" value="InterPro"/>
</dbReference>
<keyword evidence="11" id="KW-0282">Flagellum</keyword>
<dbReference type="AlphaFoldDB" id="A0A432W367"/>
<evidence type="ECO:0000256" key="7">
    <source>
        <dbReference type="ARBA" id="ARBA00024739"/>
    </source>
</evidence>
<feature type="region of interest" description="Disordered" evidence="9">
    <location>
        <begin position="1"/>
        <end position="47"/>
    </location>
</feature>
<dbReference type="Pfam" id="PF04316">
    <property type="entry name" value="FlgM"/>
    <property type="match status" value="1"/>
</dbReference>
<dbReference type="NCBIfam" id="TIGR03824">
    <property type="entry name" value="FlgM_jcvi"/>
    <property type="match status" value="1"/>
</dbReference>
<evidence type="ECO:0000313" key="11">
    <source>
        <dbReference type="EMBL" id="RUO23665.1"/>
    </source>
</evidence>
<keyword evidence="6" id="KW-0804">Transcription</keyword>
<evidence type="ECO:0000256" key="1">
    <source>
        <dbReference type="ARBA" id="ARBA00005322"/>
    </source>
</evidence>
<dbReference type="InterPro" id="IPR007412">
    <property type="entry name" value="FlgM"/>
</dbReference>
<gene>
    <name evidence="11" type="primary">flgM</name>
    <name evidence="11" type="ORF">CWE08_00585</name>
</gene>
<organism evidence="11 12">
    <name type="scientific">Aliidiomarina iranensis</name>
    <dbReference type="NCBI Taxonomy" id="1434071"/>
    <lineage>
        <taxon>Bacteria</taxon>
        <taxon>Pseudomonadati</taxon>
        <taxon>Pseudomonadota</taxon>
        <taxon>Gammaproteobacteria</taxon>
        <taxon>Alteromonadales</taxon>
        <taxon>Idiomarinaceae</taxon>
        <taxon>Aliidiomarina</taxon>
    </lineage>
</organism>
<dbReference type="InterPro" id="IPR031316">
    <property type="entry name" value="FlgM_C"/>
</dbReference>
<dbReference type="SUPFAM" id="SSF101498">
    <property type="entry name" value="Anti-sigma factor FlgM"/>
    <property type="match status" value="1"/>
</dbReference>
<evidence type="ECO:0000256" key="8">
    <source>
        <dbReference type="ARBA" id="ARBA00030117"/>
    </source>
</evidence>
<keyword evidence="11" id="KW-0969">Cilium</keyword>
<dbReference type="Proteomes" id="UP000288395">
    <property type="component" value="Unassembled WGS sequence"/>
</dbReference>
<dbReference type="EMBL" id="PIPJ01000001">
    <property type="protein sequence ID" value="RUO23665.1"/>
    <property type="molecule type" value="Genomic_DNA"/>
</dbReference>
<name>A0A432W367_9GAMM</name>